<dbReference type="InterPro" id="IPR036388">
    <property type="entry name" value="WH-like_DNA-bd_sf"/>
</dbReference>
<keyword evidence="10 15" id="KW-0805">Transcription regulation</keyword>
<dbReference type="PATRIC" id="fig|1565605.3.peg.2033"/>
<comment type="subunit">
    <text evidence="3 15">Homodimer.</text>
</comment>
<feature type="binding site" evidence="13">
    <location>
        <position position="100"/>
    </location>
    <ligand>
        <name>Zn(2+)</name>
        <dbReference type="ChEBI" id="CHEBI:29105"/>
    </ligand>
</feature>
<dbReference type="GO" id="GO:0045892">
    <property type="term" value="P:negative regulation of DNA-templated transcription"/>
    <property type="evidence" value="ECO:0007669"/>
    <property type="project" value="TreeGrafter"/>
</dbReference>
<comment type="cofactor">
    <cofactor evidence="13">
        <name>Zn(2+)</name>
        <dbReference type="ChEBI" id="CHEBI:29105"/>
    </cofactor>
    <text evidence="13">Binds 1 zinc ion per subunit.</text>
</comment>
<comment type="cofactor">
    <cofactor evidence="14">
        <name>Mn(2+)</name>
        <dbReference type="ChEBI" id="CHEBI:29035"/>
    </cofactor>
    <cofactor evidence="14">
        <name>Fe(2+)</name>
        <dbReference type="ChEBI" id="CHEBI:29033"/>
    </cofactor>
    <text evidence="14">Binds 1 Mn(2+) or Fe(2+) ion per subunit.</text>
</comment>
<comment type="subcellular location">
    <subcellularLocation>
        <location evidence="1 15">Cytoplasm</location>
    </subcellularLocation>
</comment>
<dbReference type="GO" id="GO:0008270">
    <property type="term" value="F:zinc ion binding"/>
    <property type="evidence" value="ECO:0007669"/>
    <property type="project" value="TreeGrafter"/>
</dbReference>
<dbReference type="Proteomes" id="UP000061603">
    <property type="component" value="Chromosome"/>
</dbReference>
<feature type="binding site" evidence="13">
    <location>
        <position position="142"/>
    </location>
    <ligand>
        <name>Zn(2+)</name>
        <dbReference type="ChEBI" id="CHEBI:29105"/>
    </ligand>
</feature>
<dbReference type="Pfam" id="PF01475">
    <property type="entry name" value="FUR"/>
    <property type="match status" value="1"/>
</dbReference>
<keyword evidence="7 13" id="KW-0479">Metal-binding</keyword>
<feature type="binding site" evidence="13">
    <location>
        <position position="97"/>
    </location>
    <ligand>
        <name>Zn(2+)</name>
        <dbReference type="ChEBI" id="CHEBI:29105"/>
    </ligand>
</feature>
<keyword evidence="8 13" id="KW-0862">Zinc</keyword>
<gene>
    <name evidence="15" type="primary">fur</name>
    <name evidence="16" type="ORF">PG1C_09535</name>
</gene>
<name>A0A0C5J0Q5_9PROT</name>
<evidence type="ECO:0000256" key="14">
    <source>
        <dbReference type="PIRSR" id="PIRSR602481-2"/>
    </source>
</evidence>
<dbReference type="EMBL" id="CP010554">
    <property type="protein sequence ID" value="AJP48617.1"/>
    <property type="molecule type" value="Genomic_DNA"/>
</dbReference>
<evidence type="ECO:0000313" key="16">
    <source>
        <dbReference type="EMBL" id="AJP48617.1"/>
    </source>
</evidence>
<dbReference type="InterPro" id="IPR036390">
    <property type="entry name" value="WH_DNA-bd_sf"/>
</dbReference>
<evidence type="ECO:0000256" key="1">
    <source>
        <dbReference type="ARBA" id="ARBA00004496"/>
    </source>
</evidence>
<evidence type="ECO:0000256" key="6">
    <source>
        <dbReference type="ARBA" id="ARBA00022491"/>
    </source>
</evidence>
<evidence type="ECO:0000256" key="7">
    <source>
        <dbReference type="ARBA" id="ARBA00022723"/>
    </source>
</evidence>
<feature type="binding site" evidence="13">
    <location>
        <position position="137"/>
    </location>
    <ligand>
        <name>Zn(2+)</name>
        <dbReference type="ChEBI" id="CHEBI:29105"/>
    </ligand>
</feature>
<evidence type="ECO:0000256" key="10">
    <source>
        <dbReference type="ARBA" id="ARBA00023015"/>
    </source>
</evidence>
<reference evidence="16 17" key="1">
    <citation type="journal article" date="2015" name="Genome Announc.">
        <title>Complete Genome Sequence of a Novel Bacterium within the Family Rhodocyclaceae That Degrades Polycyclic Aromatic Hydrocarbons.</title>
        <authorList>
            <person name="Singleton D.R."/>
            <person name="Dickey A.N."/>
            <person name="Scholl E.H."/>
            <person name="Wright F.A."/>
            <person name="Aitken M.D."/>
        </authorList>
    </citation>
    <scope>NUCLEOTIDE SEQUENCE [LARGE SCALE GENOMIC DNA]</scope>
    <source>
        <strain evidence="17">PG1-Ca6</strain>
    </source>
</reference>
<dbReference type="FunFam" id="1.10.10.10:FF:000007">
    <property type="entry name" value="Ferric uptake regulation protein"/>
    <property type="match status" value="1"/>
</dbReference>
<evidence type="ECO:0000256" key="3">
    <source>
        <dbReference type="ARBA" id="ARBA00011738"/>
    </source>
</evidence>
<proteinExistence type="inferred from homology"/>
<dbReference type="GO" id="GO:1900705">
    <property type="term" value="P:negative regulation of siderophore biosynthetic process"/>
    <property type="evidence" value="ECO:0007669"/>
    <property type="project" value="TreeGrafter"/>
</dbReference>
<dbReference type="GO" id="GO:0005829">
    <property type="term" value="C:cytosol"/>
    <property type="evidence" value="ECO:0007669"/>
    <property type="project" value="TreeGrafter"/>
</dbReference>
<evidence type="ECO:0000256" key="13">
    <source>
        <dbReference type="PIRSR" id="PIRSR602481-1"/>
    </source>
</evidence>
<accession>A0A0C5J0Q5</accession>
<feature type="binding site" evidence="14">
    <location>
        <position position="129"/>
    </location>
    <ligand>
        <name>Fe cation</name>
        <dbReference type="ChEBI" id="CHEBI:24875"/>
    </ligand>
</feature>
<dbReference type="HOGENOM" id="CLU_096072_3_3_4"/>
<dbReference type="GO" id="GO:0032993">
    <property type="term" value="C:protein-DNA complex"/>
    <property type="evidence" value="ECO:0007669"/>
    <property type="project" value="UniProtKB-ARBA"/>
</dbReference>
<dbReference type="NCBIfam" id="NF006999">
    <property type="entry name" value="PRK09462.1"/>
    <property type="match status" value="1"/>
</dbReference>
<evidence type="ECO:0000256" key="11">
    <source>
        <dbReference type="ARBA" id="ARBA00023125"/>
    </source>
</evidence>
<dbReference type="CDD" id="cd07153">
    <property type="entry name" value="Fur_like"/>
    <property type="match status" value="1"/>
</dbReference>
<evidence type="ECO:0000256" key="2">
    <source>
        <dbReference type="ARBA" id="ARBA00007957"/>
    </source>
</evidence>
<protein>
    <recommendedName>
        <fullName evidence="4 15">Ferric uptake regulation protein</fullName>
    </recommendedName>
</protein>
<organism evidence="16 17">
    <name type="scientific">Rugosibacter aromaticivorans</name>
    <dbReference type="NCBI Taxonomy" id="1565605"/>
    <lineage>
        <taxon>Bacteria</taxon>
        <taxon>Pseudomonadati</taxon>
        <taxon>Pseudomonadota</taxon>
        <taxon>Betaproteobacteria</taxon>
        <taxon>Nitrosomonadales</taxon>
        <taxon>Sterolibacteriaceae</taxon>
        <taxon>Rugosibacter</taxon>
    </lineage>
</organism>
<keyword evidence="12 15" id="KW-0804">Transcription</keyword>
<evidence type="ECO:0000256" key="4">
    <source>
        <dbReference type="ARBA" id="ARBA00020910"/>
    </source>
</evidence>
<comment type="similarity">
    <text evidence="2 15">Belongs to the Fur family.</text>
</comment>
<feature type="binding site" evidence="14">
    <location>
        <position position="93"/>
    </location>
    <ligand>
        <name>Fe cation</name>
        <dbReference type="ChEBI" id="CHEBI:24875"/>
    </ligand>
</feature>
<dbReference type="GO" id="GO:0000976">
    <property type="term" value="F:transcription cis-regulatory region binding"/>
    <property type="evidence" value="ECO:0007669"/>
    <property type="project" value="UniProtKB-ARBA"/>
</dbReference>
<dbReference type="PANTHER" id="PTHR33202">
    <property type="entry name" value="ZINC UPTAKE REGULATION PROTEIN"/>
    <property type="match status" value="1"/>
</dbReference>
<evidence type="ECO:0000256" key="15">
    <source>
        <dbReference type="RuleBase" id="RU364037"/>
    </source>
</evidence>
<evidence type="ECO:0000256" key="5">
    <source>
        <dbReference type="ARBA" id="ARBA00022490"/>
    </source>
</evidence>
<dbReference type="Gene3D" id="1.10.10.10">
    <property type="entry name" value="Winged helix-like DNA-binding domain superfamily/Winged helix DNA-binding domain"/>
    <property type="match status" value="1"/>
</dbReference>
<evidence type="ECO:0000256" key="9">
    <source>
        <dbReference type="ARBA" id="ARBA00023004"/>
    </source>
</evidence>
<keyword evidence="17" id="KW-1185">Reference proteome</keyword>
<dbReference type="FunFam" id="3.30.1490.190:FF:000001">
    <property type="entry name" value="Ferric uptake regulation protein"/>
    <property type="match status" value="1"/>
</dbReference>
<sequence length="149" mass="17406">MTTHPDDLKSIGLKATLPRLKILDLFHKLGQEGTPRHITAEDVYRHLLADNMDVGLATVYRVLTQFEQAGLLQRHHFESGKAMFELNEGDHHDHLVCLQCGRVEEFFDPEIEKRQNEIVRQRGFELREHALYLYAECTKTDCQYRKKMA</sequence>
<evidence type="ECO:0000256" key="12">
    <source>
        <dbReference type="ARBA" id="ARBA00023163"/>
    </source>
</evidence>
<keyword evidence="6 15" id="KW-0678">Repressor</keyword>
<dbReference type="RefSeq" id="WP_202634603.1">
    <property type="nucleotide sequence ID" value="NZ_CP010554.1"/>
</dbReference>
<dbReference type="KEGG" id="rbu:PG1C_09535"/>
<evidence type="ECO:0000313" key="17">
    <source>
        <dbReference type="Proteomes" id="UP000061603"/>
    </source>
</evidence>
<keyword evidence="5 15" id="KW-0963">Cytoplasm</keyword>
<evidence type="ECO:0000256" key="8">
    <source>
        <dbReference type="ARBA" id="ARBA00022833"/>
    </source>
</evidence>
<keyword evidence="11 15" id="KW-0238">DNA-binding</keyword>
<keyword evidence="9 14" id="KW-0408">Iron</keyword>
<dbReference type="InterPro" id="IPR002481">
    <property type="entry name" value="FUR"/>
</dbReference>
<dbReference type="STRING" id="1565605.PG1C_09535"/>
<dbReference type="AlphaFoldDB" id="A0A0C5J0Q5"/>
<dbReference type="InterPro" id="IPR043135">
    <property type="entry name" value="Fur_C"/>
</dbReference>
<feature type="binding site" evidence="14">
    <location>
        <position position="91"/>
    </location>
    <ligand>
        <name>Fe cation</name>
        <dbReference type="ChEBI" id="CHEBI:24875"/>
    </ligand>
</feature>
<dbReference type="GO" id="GO:0001216">
    <property type="term" value="F:DNA-binding transcription activator activity"/>
    <property type="evidence" value="ECO:0007669"/>
    <property type="project" value="UniProtKB-ARBA"/>
</dbReference>
<dbReference type="Gene3D" id="3.30.1490.190">
    <property type="match status" value="1"/>
</dbReference>
<dbReference type="PANTHER" id="PTHR33202:SF2">
    <property type="entry name" value="FERRIC UPTAKE REGULATION PROTEIN"/>
    <property type="match status" value="1"/>
</dbReference>
<dbReference type="SUPFAM" id="SSF46785">
    <property type="entry name" value="Winged helix' DNA-binding domain"/>
    <property type="match status" value="1"/>
</dbReference>
<feature type="binding site" evidence="14">
    <location>
        <position position="112"/>
    </location>
    <ligand>
        <name>Fe cation</name>
        <dbReference type="ChEBI" id="CHEBI:24875"/>
    </ligand>
</feature>